<proteinExistence type="evidence at transcript level"/>
<keyword evidence="1" id="KW-0479">Metal-binding</keyword>
<evidence type="ECO:0000256" key="1">
    <source>
        <dbReference type="PROSITE-ProRule" id="PRU00175"/>
    </source>
</evidence>
<dbReference type="InterPro" id="IPR001841">
    <property type="entry name" value="Znf_RING"/>
</dbReference>
<dbReference type="AlphaFoldDB" id="D5ADG2"/>
<dbReference type="PROSITE" id="PS50089">
    <property type="entry name" value="ZF_RING_2"/>
    <property type="match status" value="1"/>
</dbReference>
<dbReference type="SUPFAM" id="SSF57850">
    <property type="entry name" value="RING/U-box"/>
    <property type="match status" value="1"/>
</dbReference>
<dbReference type="InterPro" id="IPR013083">
    <property type="entry name" value="Znf_RING/FYVE/PHD"/>
</dbReference>
<accession>D5ADG2</accession>
<organism evidence="3">
    <name type="scientific">Picea sitchensis</name>
    <name type="common">Sitka spruce</name>
    <name type="synonym">Pinus sitchensis</name>
    <dbReference type="NCBI Taxonomy" id="3332"/>
    <lineage>
        <taxon>Eukaryota</taxon>
        <taxon>Viridiplantae</taxon>
        <taxon>Streptophyta</taxon>
        <taxon>Embryophyta</taxon>
        <taxon>Tracheophyta</taxon>
        <taxon>Spermatophyta</taxon>
        <taxon>Pinopsida</taxon>
        <taxon>Pinidae</taxon>
        <taxon>Conifers I</taxon>
        <taxon>Pinales</taxon>
        <taxon>Pinaceae</taxon>
        <taxon>Picea</taxon>
    </lineage>
</organism>
<dbReference type="Gene3D" id="3.30.40.10">
    <property type="entry name" value="Zinc/RING finger domain, C3HC4 (zinc finger)"/>
    <property type="match status" value="1"/>
</dbReference>
<reference evidence="3" key="1">
    <citation type="submission" date="2010-04" db="EMBL/GenBank/DDBJ databases">
        <authorList>
            <person name="Reid K.E."/>
            <person name="Liao N."/>
            <person name="Chan S."/>
            <person name="Docking R."/>
            <person name="Taylor G."/>
            <person name="Moore R."/>
            <person name="Mayo M."/>
            <person name="Munro S."/>
            <person name="King J."/>
            <person name="Yanchuk A."/>
            <person name="Holt R."/>
            <person name="Jones S."/>
            <person name="Marra M."/>
            <person name="Ritland C.E."/>
            <person name="Ritland K."/>
            <person name="Bohlmann J."/>
        </authorList>
    </citation>
    <scope>NUCLEOTIDE SEQUENCE</scope>
    <source>
        <tissue evidence="3">Bud</tissue>
    </source>
</reference>
<evidence type="ECO:0000259" key="2">
    <source>
        <dbReference type="PROSITE" id="PS50089"/>
    </source>
</evidence>
<keyword evidence="1" id="KW-0862">Zinc</keyword>
<dbReference type="Pfam" id="PF13639">
    <property type="entry name" value="zf-RING_2"/>
    <property type="match status" value="1"/>
</dbReference>
<dbReference type="SMART" id="SM00184">
    <property type="entry name" value="RING"/>
    <property type="match status" value="1"/>
</dbReference>
<protein>
    <recommendedName>
        <fullName evidence="2">RING-type domain-containing protein</fullName>
    </recommendedName>
</protein>
<dbReference type="GO" id="GO:0008270">
    <property type="term" value="F:zinc ion binding"/>
    <property type="evidence" value="ECO:0007669"/>
    <property type="project" value="UniProtKB-KW"/>
</dbReference>
<dbReference type="EMBL" id="BT124320">
    <property type="protein sequence ID" value="ADE77581.1"/>
    <property type="molecule type" value="mRNA"/>
</dbReference>
<feature type="domain" description="RING-type" evidence="2">
    <location>
        <begin position="107"/>
        <end position="151"/>
    </location>
</feature>
<keyword evidence="1" id="KW-0863">Zinc-finger</keyword>
<dbReference type="PANTHER" id="PTHR47258">
    <property type="match status" value="1"/>
</dbReference>
<dbReference type="InterPro" id="IPR044249">
    <property type="entry name" value="XERICO-like"/>
</dbReference>
<sequence length="166" mass="18675">MGISSFSDLSPGLLPMLIIKAAILVASIKQTLYSLFPSLGLFASNYNMEEAEYSDQHMQDDERGHDTMNISLGSQLTNLFSCEREILGKNPLLTLSSSFSSNRNEDCAVCFCSLGDGNEICELSCFHFFHRSCIAKWFHYQVLQPTCPVCRSAQVYDVMIERDEFT</sequence>
<dbReference type="PANTHER" id="PTHR47258:SF1">
    <property type="entry name" value="E3 UBIQUITIN-PROTEIN LIGASE XERICO-RELATED"/>
    <property type="match status" value="1"/>
</dbReference>
<name>D5ADG2_PICSI</name>
<evidence type="ECO:0000313" key="3">
    <source>
        <dbReference type="EMBL" id="ADE77581.1"/>
    </source>
</evidence>